<dbReference type="Proteomes" id="UP001497680">
    <property type="component" value="Unassembled WGS sequence"/>
</dbReference>
<keyword evidence="2" id="KW-1185">Reference proteome</keyword>
<accession>A0ACC0CR54</accession>
<sequence>MSPSFNDGLPVSYPSSYNGVKDTRPNCSTQSTGGSTETSNLESYYMPSPSTQGTHLSPQSQSQQSSNNNSSSSLLAAAINPSIATYSNPHQHLHSASSSQSMLATPPSTTYEGEDLDHYSYHGSPASGGQPLAPSSAHPSAPSPRGWSPLDSQPMGFQQQFLRSPEPMLTYNFRNCPPAAPAAIQHDHQQQQMHSQVSSSSPFQSHQDFAPTSTNNMDVDAMAHHEQLPPVIAVLRDSEQSGTTSHAQSPQLKREGSENGNLRNPSRTGHHQQQQNSEESGKVDEPYAQLIHRAFMSRDRHAMTLQEIYQWFRENTEKGKSENKGWQNSIRHNLSMNRAFSKRELKPIPGEPLTGLRGSKKLSEWYLMPWAINGVQSTTRYRTKGTSRRRPGGGGGGGGGPPGCPNSSRRAMSGRKGGLTASKSKATKKASQARDNHHHHHHHHHPHASFASGSGSETMQHHQMVLDPGISFSYSLPDPMTPPEQHGPADIMMQHTAATLPVGSGGAHGLAYPAPEPYAQGGGQYHQQHNMYALDEVAGMYQGQPVTVPSNGGQAQGQQSQHSMGAITPIYEESEEMRQRRLAFHYQGWNESGSYQQ</sequence>
<dbReference type="EMBL" id="MU394362">
    <property type="protein sequence ID" value="KAI6082863.1"/>
    <property type="molecule type" value="Genomic_DNA"/>
</dbReference>
<comment type="caution">
    <text evidence="1">The sequence shown here is derived from an EMBL/GenBank/DDBJ whole genome shotgun (WGS) entry which is preliminary data.</text>
</comment>
<proteinExistence type="predicted"/>
<reference evidence="1 2" key="1">
    <citation type="journal article" date="2022" name="New Phytol.">
        <title>Ecological generalism drives hyperdiversity of secondary metabolite gene clusters in xylarialean endophytes.</title>
        <authorList>
            <person name="Franco M.E.E."/>
            <person name="Wisecaver J.H."/>
            <person name="Arnold A.E."/>
            <person name="Ju Y.M."/>
            <person name="Slot J.C."/>
            <person name="Ahrendt S."/>
            <person name="Moore L.P."/>
            <person name="Eastman K.E."/>
            <person name="Scott K."/>
            <person name="Konkel Z."/>
            <person name="Mondo S.J."/>
            <person name="Kuo A."/>
            <person name="Hayes R.D."/>
            <person name="Haridas S."/>
            <person name="Andreopoulos B."/>
            <person name="Riley R."/>
            <person name="LaButti K."/>
            <person name="Pangilinan J."/>
            <person name="Lipzen A."/>
            <person name="Amirebrahimi M."/>
            <person name="Yan J."/>
            <person name="Adam C."/>
            <person name="Keymanesh K."/>
            <person name="Ng V."/>
            <person name="Louie K."/>
            <person name="Northen T."/>
            <person name="Drula E."/>
            <person name="Henrissat B."/>
            <person name="Hsieh H.M."/>
            <person name="Youens-Clark K."/>
            <person name="Lutzoni F."/>
            <person name="Miadlikowska J."/>
            <person name="Eastwood D.C."/>
            <person name="Hamelin R.C."/>
            <person name="Grigoriev I.V."/>
            <person name="U'Ren J.M."/>
        </authorList>
    </citation>
    <scope>NUCLEOTIDE SEQUENCE [LARGE SCALE GENOMIC DNA]</scope>
    <source>
        <strain evidence="1 2">ER1909</strain>
    </source>
</reference>
<evidence type="ECO:0000313" key="1">
    <source>
        <dbReference type="EMBL" id="KAI6082863.1"/>
    </source>
</evidence>
<gene>
    <name evidence="1" type="ORF">F4821DRAFT_281446</name>
</gene>
<evidence type="ECO:0000313" key="2">
    <source>
        <dbReference type="Proteomes" id="UP001497680"/>
    </source>
</evidence>
<organism evidence="1 2">
    <name type="scientific">Hypoxylon rubiginosum</name>
    <dbReference type="NCBI Taxonomy" id="110542"/>
    <lineage>
        <taxon>Eukaryota</taxon>
        <taxon>Fungi</taxon>
        <taxon>Dikarya</taxon>
        <taxon>Ascomycota</taxon>
        <taxon>Pezizomycotina</taxon>
        <taxon>Sordariomycetes</taxon>
        <taxon>Xylariomycetidae</taxon>
        <taxon>Xylariales</taxon>
        <taxon>Hypoxylaceae</taxon>
        <taxon>Hypoxylon</taxon>
    </lineage>
</organism>
<protein>
    <submittedName>
        <fullName evidence="1">Uncharacterized protein</fullName>
    </submittedName>
</protein>
<name>A0ACC0CR54_9PEZI</name>